<evidence type="ECO:0000313" key="6">
    <source>
        <dbReference type="EMBL" id="WVN88752.1"/>
    </source>
</evidence>
<feature type="region of interest" description="Disordered" evidence="4">
    <location>
        <begin position="214"/>
        <end position="268"/>
    </location>
</feature>
<dbReference type="GO" id="GO:0016740">
    <property type="term" value="F:transferase activity"/>
    <property type="evidence" value="ECO:0007669"/>
    <property type="project" value="UniProtKB-KW"/>
</dbReference>
<dbReference type="Proteomes" id="UP000094043">
    <property type="component" value="Chromosome 4"/>
</dbReference>
<keyword evidence="2 3" id="KW-0833">Ubl conjugation pathway</keyword>
<accession>A0A1E3HUP7</accession>
<keyword evidence="3" id="KW-0067">ATP-binding</keyword>
<sequence length="268" mass="29057">MPPRPLINNEMATKRIKKEIADLAKEDLGSIYLAPEETNILHWKARIPGPVGSPYEGGIFDVSINVPNDYPFSPPHLQFQTKVYHCNVSSNGAICLDLLKTAWSPALSLYKVILSLSSLLTDPNPSDPLVPSIAKEYRSNRKKHDATAREWVQKYALPKPPSTSLSRIAKPAAPRPAALRRTISRPLPPSASGELVSAPQLVGQRRVILEVDESDEEGDVQVLGESSRGNDTVAVTSGARDGSGQGGRKRARMDGRGSSHADAIVVDE</sequence>
<dbReference type="PROSITE" id="PS50127">
    <property type="entry name" value="UBC_2"/>
    <property type="match status" value="1"/>
</dbReference>
<feature type="domain" description="UBC core" evidence="5">
    <location>
        <begin position="11"/>
        <end position="157"/>
    </location>
</feature>
<reference evidence="6" key="3">
    <citation type="submission" date="2024-01" db="EMBL/GenBank/DDBJ databases">
        <authorList>
            <person name="Coelho M.A."/>
            <person name="David-Palma M."/>
            <person name="Shea T."/>
            <person name="Sun S."/>
            <person name="Cuomo C.A."/>
            <person name="Heitman J."/>
        </authorList>
    </citation>
    <scope>NUCLEOTIDE SEQUENCE</scope>
    <source>
        <strain evidence="6">CBS 7841</strain>
    </source>
</reference>
<evidence type="ECO:0000256" key="3">
    <source>
        <dbReference type="RuleBase" id="RU362109"/>
    </source>
</evidence>
<dbReference type="SUPFAM" id="SSF54495">
    <property type="entry name" value="UBC-like"/>
    <property type="match status" value="1"/>
</dbReference>
<dbReference type="PROSITE" id="PS00183">
    <property type="entry name" value="UBC_1"/>
    <property type="match status" value="1"/>
</dbReference>
<dbReference type="FunFam" id="3.10.110.10:FF:000099">
    <property type="entry name" value="Ubiquitin-conjugating enzyme E2 E3"/>
    <property type="match status" value="1"/>
</dbReference>
<dbReference type="Gene3D" id="3.10.110.10">
    <property type="entry name" value="Ubiquitin Conjugating Enzyme"/>
    <property type="match status" value="1"/>
</dbReference>
<dbReference type="KEGG" id="cdep:91088175"/>
<keyword evidence="1" id="KW-0808">Transferase</keyword>
<evidence type="ECO:0000313" key="7">
    <source>
        <dbReference type="Proteomes" id="UP000094043"/>
    </source>
</evidence>
<dbReference type="RefSeq" id="XP_066069452.1">
    <property type="nucleotide sequence ID" value="XM_066213355.1"/>
</dbReference>
<dbReference type="GO" id="GO:0005524">
    <property type="term" value="F:ATP binding"/>
    <property type="evidence" value="ECO:0007669"/>
    <property type="project" value="UniProtKB-UniRule"/>
</dbReference>
<name>A0A1E3HUP7_9TREE</name>
<dbReference type="InterPro" id="IPR023313">
    <property type="entry name" value="UBQ-conjugating_AS"/>
</dbReference>
<dbReference type="EMBL" id="CP143787">
    <property type="protein sequence ID" value="WVN88752.1"/>
    <property type="molecule type" value="Genomic_DNA"/>
</dbReference>
<dbReference type="GeneID" id="91088175"/>
<keyword evidence="3" id="KW-0547">Nucleotide-binding</keyword>
<evidence type="ECO:0000259" key="5">
    <source>
        <dbReference type="PROSITE" id="PS50127"/>
    </source>
</evidence>
<evidence type="ECO:0000256" key="1">
    <source>
        <dbReference type="ARBA" id="ARBA00022679"/>
    </source>
</evidence>
<dbReference type="PANTHER" id="PTHR24068">
    <property type="entry name" value="UBIQUITIN-CONJUGATING ENZYME E2"/>
    <property type="match status" value="1"/>
</dbReference>
<dbReference type="VEuPathDB" id="FungiDB:L203_06006"/>
<dbReference type="InterPro" id="IPR016135">
    <property type="entry name" value="UBQ-conjugating_enzyme/RWD"/>
</dbReference>
<dbReference type="Pfam" id="PF00179">
    <property type="entry name" value="UQ_con"/>
    <property type="match status" value="1"/>
</dbReference>
<reference evidence="6" key="2">
    <citation type="journal article" date="2022" name="Elife">
        <title>Obligate sexual reproduction of a homothallic fungus closely related to the Cryptococcus pathogenic species complex.</title>
        <authorList>
            <person name="Passer A.R."/>
            <person name="Clancey S.A."/>
            <person name="Shea T."/>
            <person name="David-Palma M."/>
            <person name="Averette A.F."/>
            <person name="Boekhout T."/>
            <person name="Porcel B.M."/>
            <person name="Nowrousian M."/>
            <person name="Cuomo C.A."/>
            <person name="Sun S."/>
            <person name="Heitman J."/>
            <person name="Coelho M.A."/>
        </authorList>
    </citation>
    <scope>NUCLEOTIDE SEQUENCE</scope>
    <source>
        <strain evidence="6">CBS 7841</strain>
    </source>
</reference>
<proteinExistence type="inferred from homology"/>
<dbReference type="InterPro" id="IPR000608">
    <property type="entry name" value="UBC"/>
</dbReference>
<protein>
    <recommendedName>
        <fullName evidence="5">UBC core domain-containing protein</fullName>
    </recommendedName>
</protein>
<organism evidence="6 7">
    <name type="scientific">Cryptococcus depauperatus CBS 7841</name>
    <dbReference type="NCBI Taxonomy" id="1295531"/>
    <lineage>
        <taxon>Eukaryota</taxon>
        <taxon>Fungi</taxon>
        <taxon>Dikarya</taxon>
        <taxon>Basidiomycota</taxon>
        <taxon>Agaricomycotina</taxon>
        <taxon>Tremellomycetes</taxon>
        <taxon>Tremellales</taxon>
        <taxon>Cryptococcaceae</taxon>
        <taxon>Cryptococcus</taxon>
    </lineage>
</organism>
<dbReference type="AlphaFoldDB" id="A0A1E3HUP7"/>
<gene>
    <name evidence="6" type="ORF">L203_103965</name>
</gene>
<keyword evidence="7" id="KW-1185">Reference proteome</keyword>
<evidence type="ECO:0000256" key="4">
    <source>
        <dbReference type="SAM" id="MobiDB-lite"/>
    </source>
</evidence>
<dbReference type="OrthoDB" id="7851174at2759"/>
<reference evidence="6" key="1">
    <citation type="submission" date="2016-06" db="EMBL/GenBank/DDBJ databases">
        <authorList>
            <person name="Cuomo C."/>
            <person name="Litvintseva A."/>
            <person name="Heitman J."/>
            <person name="Chen Y."/>
            <person name="Sun S."/>
            <person name="Springer D."/>
            <person name="Dromer F."/>
            <person name="Young S."/>
            <person name="Zeng Q."/>
            <person name="Chapman S."/>
            <person name="Gujja S."/>
            <person name="Saif S."/>
            <person name="Birren B."/>
        </authorList>
    </citation>
    <scope>NUCLEOTIDE SEQUENCE</scope>
    <source>
        <strain evidence="6">CBS 7841</strain>
    </source>
</reference>
<evidence type="ECO:0000256" key="2">
    <source>
        <dbReference type="ARBA" id="ARBA00022786"/>
    </source>
</evidence>
<dbReference type="SMART" id="SM00212">
    <property type="entry name" value="UBCc"/>
    <property type="match status" value="1"/>
</dbReference>
<comment type="similarity">
    <text evidence="3">Belongs to the ubiquitin-conjugating enzyme family.</text>
</comment>